<feature type="domain" description="Globin" evidence="7">
    <location>
        <begin position="1"/>
        <end position="150"/>
    </location>
</feature>
<keyword evidence="6" id="KW-0812">Transmembrane</keyword>
<dbReference type="PANTHER" id="PTHR46458">
    <property type="entry name" value="BLR2807 PROTEIN"/>
    <property type="match status" value="1"/>
</dbReference>
<dbReference type="EMBL" id="LGRX02003422">
    <property type="protein sequence ID" value="KAK3282248.1"/>
    <property type="molecule type" value="Genomic_DNA"/>
</dbReference>
<keyword evidence="6" id="KW-0472">Membrane</keyword>
<evidence type="ECO:0000259" key="7">
    <source>
        <dbReference type="PROSITE" id="PS01033"/>
    </source>
</evidence>
<evidence type="ECO:0000256" key="4">
    <source>
        <dbReference type="ARBA" id="ARBA00022723"/>
    </source>
</evidence>
<accession>A0AAE0GQM3</accession>
<dbReference type="InterPro" id="IPR050532">
    <property type="entry name" value="Globin-like_OT"/>
</dbReference>
<dbReference type="InterPro" id="IPR000971">
    <property type="entry name" value="Globin"/>
</dbReference>
<sequence>MSEDKTKILVQSSWAKVLPDVNDKSQVEKVGVLLFKRIFELAPGARELFSFADSKEETPRGMVVHGAKVIQTVDTAVKMLDEPDKLIPVLQRLGKAHVGYGVVEAHYPVVGAALLWALEQALGPAWTAETKTAWTNIYDLIATTMIEASGGSSQPKSKQESPKPRFGGVVLIGIAAIAFGVISSSFR</sequence>
<dbReference type="PRINTS" id="PR01907">
    <property type="entry name" value="WORMGLOBIN"/>
</dbReference>
<proteinExistence type="predicted"/>
<dbReference type="Gene3D" id="1.10.490.10">
    <property type="entry name" value="Globins"/>
    <property type="match status" value="1"/>
</dbReference>
<dbReference type="SUPFAM" id="SSF46458">
    <property type="entry name" value="Globin-like"/>
    <property type="match status" value="1"/>
</dbReference>
<dbReference type="GO" id="GO:0005344">
    <property type="term" value="F:oxygen carrier activity"/>
    <property type="evidence" value="ECO:0007669"/>
    <property type="project" value="UniProtKB-KW"/>
</dbReference>
<keyword evidence="2" id="KW-0349">Heme</keyword>
<organism evidence="8 9">
    <name type="scientific">Cymbomonas tetramitiformis</name>
    <dbReference type="NCBI Taxonomy" id="36881"/>
    <lineage>
        <taxon>Eukaryota</taxon>
        <taxon>Viridiplantae</taxon>
        <taxon>Chlorophyta</taxon>
        <taxon>Pyramimonadophyceae</taxon>
        <taxon>Pyramimonadales</taxon>
        <taxon>Pyramimonadaceae</taxon>
        <taxon>Cymbomonas</taxon>
    </lineage>
</organism>
<dbReference type="InterPro" id="IPR009050">
    <property type="entry name" value="Globin-like_sf"/>
</dbReference>
<dbReference type="PROSITE" id="PS01033">
    <property type="entry name" value="GLOBIN"/>
    <property type="match status" value="1"/>
</dbReference>
<evidence type="ECO:0000313" key="9">
    <source>
        <dbReference type="Proteomes" id="UP001190700"/>
    </source>
</evidence>
<dbReference type="Pfam" id="PF00042">
    <property type="entry name" value="Globin"/>
    <property type="match status" value="1"/>
</dbReference>
<dbReference type="GO" id="GO:0019825">
    <property type="term" value="F:oxygen binding"/>
    <property type="evidence" value="ECO:0007669"/>
    <property type="project" value="InterPro"/>
</dbReference>
<reference evidence="8 9" key="1">
    <citation type="journal article" date="2015" name="Genome Biol. Evol.">
        <title>Comparative Genomics of a Bacterivorous Green Alga Reveals Evolutionary Causalities and Consequences of Phago-Mixotrophic Mode of Nutrition.</title>
        <authorList>
            <person name="Burns J.A."/>
            <person name="Paasch A."/>
            <person name="Narechania A."/>
            <person name="Kim E."/>
        </authorList>
    </citation>
    <scope>NUCLEOTIDE SEQUENCE [LARGE SCALE GENOMIC DNA]</scope>
    <source>
        <strain evidence="8 9">PLY_AMNH</strain>
    </source>
</reference>
<evidence type="ECO:0000256" key="6">
    <source>
        <dbReference type="SAM" id="Phobius"/>
    </source>
</evidence>
<dbReference type="AlphaFoldDB" id="A0AAE0GQM3"/>
<keyword evidence="6" id="KW-1133">Transmembrane helix</keyword>
<feature type="transmembrane region" description="Helical" evidence="6">
    <location>
        <begin position="166"/>
        <end position="186"/>
    </location>
</feature>
<name>A0AAE0GQM3_9CHLO</name>
<comment type="caution">
    <text evidence="8">The sequence shown here is derived from an EMBL/GenBank/DDBJ whole genome shotgun (WGS) entry which is preliminary data.</text>
</comment>
<dbReference type="InterPro" id="IPR012292">
    <property type="entry name" value="Globin/Proto"/>
</dbReference>
<dbReference type="GO" id="GO:0046872">
    <property type="term" value="F:metal ion binding"/>
    <property type="evidence" value="ECO:0007669"/>
    <property type="project" value="UniProtKB-KW"/>
</dbReference>
<keyword evidence="4" id="KW-0479">Metal-binding</keyword>
<keyword evidence="1" id="KW-0813">Transport</keyword>
<evidence type="ECO:0000256" key="2">
    <source>
        <dbReference type="ARBA" id="ARBA00022617"/>
    </source>
</evidence>
<keyword evidence="3" id="KW-0561">Oxygen transport</keyword>
<keyword evidence="5" id="KW-0408">Iron</keyword>
<dbReference type="GO" id="GO:0020037">
    <property type="term" value="F:heme binding"/>
    <property type="evidence" value="ECO:0007669"/>
    <property type="project" value="InterPro"/>
</dbReference>
<evidence type="ECO:0000256" key="3">
    <source>
        <dbReference type="ARBA" id="ARBA00022621"/>
    </source>
</evidence>
<dbReference type="Proteomes" id="UP001190700">
    <property type="component" value="Unassembled WGS sequence"/>
</dbReference>
<gene>
    <name evidence="8" type="ORF">CYMTET_10004</name>
</gene>
<protein>
    <recommendedName>
        <fullName evidence="7">Globin domain-containing protein</fullName>
    </recommendedName>
</protein>
<evidence type="ECO:0000313" key="8">
    <source>
        <dbReference type="EMBL" id="KAK3282248.1"/>
    </source>
</evidence>
<dbReference type="PANTHER" id="PTHR46458:SF1">
    <property type="entry name" value="GEO09476P1"/>
    <property type="match status" value="1"/>
</dbReference>
<evidence type="ECO:0000256" key="1">
    <source>
        <dbReference type="ARBA" id="ARBA00022448"/>
    </source>
</evidence>
<keyword evidence="9" id="KW-1185">Reference proteome</keyword>
<evidence type="ECO:0000256" key="5">
    <source>
        <dbReference type="ARBA" id="ARBA00023004"/>
    </source>
</evidence>